<comment type="caution">
    <text evidence="8">The sequence shown here is derived from an EMBL/GenBank/DDBJ whole genome shotgun (WGS) entry which is preliminary data.</text>
</comment>
<feature type="compositionally biased region" description="Polar residues" evidence="6">
    <location>
        <begin position="634"/>
        <end position="648"/>
    </location>
</feature>
<dbReference type="GO" id="GO:0005524">
    <property type="term" value="F:ATP binding"/>
    <property type="evidence" value="ECO:0007669"/>
    <property type="project" value="UniProtKB-KW"/>
</dbReference>
<gene>
    <name evidence="8" type="ORF">PoB_003128100</name>
</gene>
<evidence type="ECO:0000256" key="6">
    <source>
        <dbReference type="SAM" id="MobiDB-lite"/>
    </source>
</evidence>
<keyword evidence="4" id="KW-0963">Cytoplasm</keyword>
<feature type="compositionally biased region" description="Basic and acidic residues" evidence="6">
    <location>
        <begin position="434"/>
        <end position="447"/>
    </location>
</feature>
<keyword evidence="4" id="KW-0206">Cytoskeleton</keyword>
<feature type="compositionally biased region" description="Polar residues" evidence="6">
    <location>
        <begin position="568"/>
        <end position="577"/>
    </location>
</feature>
<keyword evidence="9" id="KW-1185">Reference proteome</keyword>
<dbReference type="InterPro" id="IPR027417">
    <property type="entry name" value="P-loop_NTPase"/>
</dbReference>
<dbReference type="PANTHER" id="PTHR21608">
    <property type="entry name" value="KINESIN-LIKE PROTEIN CG14535"/>
    <property type="match status" value="1"/>
</dbReference>
<feature type="compositionally biased region" description="Polar residues" evidence="6">
    <location>
        <begin position="690"/>
        <end position="704"/>
    </location>
</feature>
<feature type="compositionally biased region" description="Basic residues" evidence="6">
    <location>
        <begin position="410"/>
        <end position="421"/>
    </location>
</feature>
<feature type="region of interest" description="Disordered" evidence="6">
    <location>
        <begin position="130"/>
        <end position="156"/>
    </location>
</feature>
<dbReference type="GO" id="GO:0007018">
    <property type="term" value="P:microtubule-based movement"/>
    <property type="evidence" value="ECO:0007669"/>
    <property type="project" value="InterPro"/>
</dbReference>
<feature type="compositionally biased region" description="Low complexity" evidence="6">
    <location>
        <begin position="304"/>
        <end position="318"/>
    </location>
</feature>
<feature type="region of interest" description="Disordered" evidence="6">
    <location>
        <begin position="197"/>
        <end position="282"/>
    </location>
</feature>
<name>A0AAV4A920_9GAST</name>
<feature type="compositionally biased region" description="Polar residues" evidence="6">
    <location>
        <begin position="711"/>
        <end position="724"/>
    </location>
</feature>
<dbReference type="GO" id="GO:0003777">
    <property type="term" value="F:microtubule motor activity"/>
    <property type="evidence" value="ECO:0007669"/>
    <property type="project" value="InterPro"/>
</dbReference>
<feature type="compositionally biased region" description="Low complexity" evidence="6">
    <location>
        <begin position="649"/>
        <end position="667"/>
    </location>
</feature>
<dbReference type="GO" id="GO:0008017">
    <property type="term" value="F:microtubule binding"/>
    <property type="evidence" value="ECO:0007669"/>
    <property type="project" value="InterPro"/>
</dbReference>
<feature type="compositionally biased region" description="Polar residues" evidence="6">
    <location>
        <begin position="530"/>
        <end position="546"/>
    </location>
</feature>
<dbReference type="PANTHER" id="PTHR21608:SF7">
    <property type="entry name" value="KINESIN-LIKE PROTEIN CG14535"/>
    <property type="match status" value="1"/>
</dbReference>
<feature type="region of interest" description="Disordered" evidence="6">
    <location>
        <begin position="304"/>
        <end position="324"/>
    </location>
</feature>
<comment type="similarity">
    <text evidence="5">Belongs to the TRAFAC class myosin-kinesin ATPase superfamily. Kinesin family.</text>
</comment>
<dbReference type="GO" id="GO:0005856">
    <property type="term" value="C:cytoskeleton"/>
    <property type="evidence" value="ECO:0007669"/>
    <property type="project" value="UniProtKB-SubCell"/>
</dbReference>
<feature type="compositionally biased region" description="Basic and acidic residues" evidence="6">
    <location>
        <begin position="1101"/>
        <end position="1116"/>
    </location>
</feature>
<dbReference type="Gene3D" id="3.40.850.10">
    <property type="entry name" value="Kinesin motor domain"/>
    <property type="match status" value="1"/>
</dbReference>
<feature type="compositionally biased region" description="Basic and acidic residues" evidence="6">
    <location>
        <begin position="500"/>
        <end position="510"/>
    </location>
</feature>
<evidence type="ECO:0000256" key="3">
    <source>
        <dbReference type="ARBA" id="ARBA00022840"/>
    </source>
</evidence>
<feature type="compositionally biased region" description="Basic and acidic residues" evidence="6">
    <location>
        <begin position="200"/>
        <end position="211"/>
    </location>
</feature>
<evidence type="ECO:0000313" key="8">
    <source>
        <dbReference type="EMBL" id="GFO04776.1"/>
    </source>
</evidence>
<accession>A0AAV4A920</accession>
<evidence type="ECO:0000256" key="4">
    <source>
        <dbReference type="ARBA" id="ARBA00023212"/>
    </source>
</evidence>
<comment type="caution">
    <text evidence="5">Lacks conserved residue(s) required for the propagation of feature annotation.</text>
</comment>
<keyword evidence="3" id="KW-0067">ATP-binding</keyword>
<evidence type="ECO:0000256" key="1">
    <source>
        <dbReference type="ARBA" id="ARBA00004245"/>
    </source>
</evidence>
<dbReference type="SUPFAM" id="SSF52540">
    <property type="entry name" value="P-loop containing nucleoside triphosphate hydrolases"/>
    <property type="match status" value="1"/>
</dbReference>
<feature type="region of interest" description="Disordered" evidence="6">
    <location>
        <begin position="377"/>
        <end position="724"/>
    </location>
</feature>
<keyword evidence="2" id="KW-0547">Nucleotide-binding</keyword>
<dbReference type="SMART" id="SM00129">
    <property type="entry name" value="KISc"/>
    <property type="match status" value="1"/>
</dbReference>
<dbReference type="Pfam" id="PF00225">
    <property type="entry name" value="Kinesin"/>
    <property type="match status" value="1"/>
</dbReference>
<protein>
    <submittedName>
        <fullName evidence="8">Kinesin-like protein kif26a</fullName>
    </submittedName>
</protein>
<feature type="compositionally biased region" description="Polar residues" evidence="6">
    <location>
        <begin position="618"/>
        <end position="627"/>
    </location>
</feature>
<feature type="compositionally biased region" description="Polar residues" evidence="6">
    <location>
        <begin position="1007"/>
        <end position="1017"/>
    </location>
</feature>
<feature type="compositionally biased region" description="Basic and acidic residues" evidence="6">
    <location>
        <begin position="1210"/>
        <end position="1234"/>
    </location>
</feature>
<dbReference type="PRINTS" id="PR00380">
    <property type="entry name" value="KINESINHEAVY"/>
</dbReference>
<organism evidence="8 9">
    <name type="scientific">Plakobranchus ocellatus</name>
    <dbReference type="NCBI Taxonomy" id="259542"/>
    <lineage>
        <taxon>Eukaryota</taxon>
        <taxon>Metazoa</taxon>
        <taxon>Spiralia</taxon>
        <taxon>Lophotrochozoa</taxon>
        <taxon>Mollusca</taxon>
        <taxon>Gastropoda</taxon>
        <taxon>Heterobranchia</taxon>
        <taxon>Euthyneura</taxon>
        <taxon>Panpulmonata</taxon>
        <taxon>Sacoglossa</taxon>
        <taxon>Placobranchoidea</taxon>
        <taxon>Plakobranchidae</taxon>
        <taxon>Plakobranchus</taxon>
    </lineage>
</organism>
<feature type="compositionally biased region" description="Low complexity" evidence="6">
    <location>
        <begin position="997"/>
        <end position="1006"/>
    </location>
</feature>
<sequence>MCGTSKTKITVFLLLSDSDGLNNETLEFPLDFAGGRSRLHLIDLGTTSKSKDPNNVSLSLSALGNVVMALLNGQRHVPHRDSKITQLLRDSLGNLSCRTCMIAHVSSAVPHYNESLQVIQLAARIHRMKRRRTKFSSTSSEDSSTDGDAKFRRPYRGLRMGTLREDVLYSSSHSDPDYTSSSEQSCDTVIYIGANGQSLSDRELTDNEGPPRHVPRTNPRLPRRPSGSRSSGDDSDSGRSMRSIRSVESGRLPVRRLMSASPTPGSGGPQGLVKMGPQSVPGSPKPGLVKMGHRMGLQSKLASQGALGSDSGSLSGEGRPTKIHCHSSQSKLAKAIHEKKEPMPGEQWIDGPGAAIYPEPSASEMWVDGPQAFVVQQQPLSKSGIPSTSSSSLSGQQHLQNVASSSTPQTHHHHHHHHHHRSDSLSSRSRLAPKKVDAEEHWVDGPREMIASGSAPAQPMHTTCKAAEPPREPSKPGVHQSPKMSMGINEKALKQALTKHIMETKDRPESLENADSDSSLAVEAAESRPVSLTSSDDQQSKGSSMQEVGKPEKTGQGDTLSRRKQRQPEQQKTVTSPRPSPGTGRKCSKLEASHVSRLQKSQLPGSSSPTHRVAQWIKSVSSEQIQGQEVCDSATPQPSAVITEQPGPSSASQAEAEEAAQSLSVVAMADAETNTEHDSDFERMAEENGLRSSGSDESPGNSPPSAGVALKQSTNTGDVNESTCNNMITSLDTSLDSSFDTSMTMQQESIYEMEVEERLDYMKAKDGSRLAADVDNETFSSQSCSYRDPDEGERDPHASEIESLLVQHTKALTESRQTAQINRHLARGGKDCDRLEASSGLSEYDKGVKEVCRPLLSRKPDGASNPNLSKLCFEESSGHHRQHLYHNPLETMFVTSSSNAPKKDLDNSYCDTDELFREKMGLEEELGGGEGLAKLAAKDKPPLPGRSLSSTPRQQQQSSLPRPCGSTSSINNSSSSPRSIYCAAKPLFHSSAKDPTSKSPPTSSSPLNSGGKQSSPRVKSKFFRGGDKASGTPSCSSSSGISHSPVSSATSSPLVSSSAASKSSSSSPAAIKSTGKVASGGGATSKFPTFCSSSRTSSPSSKDKQKKKDKDYKEMSKGSSPRCVQLSETVGHKGKGNDSDSGNDSGIVAHEQRLLSPYATVTKPRTQSHSSSGHGSDNSTISTEVHPGHSRPGTKAETLHGGTSSGYESMLRDSEAGTSSGHEESGSESSSDRKKGSKRNKGTRRSRSAPARSPESSPASSSQPSQAGSRSAGSAHRAWVDTRHLQKIKDEPLELKNYETDEVERLARRRADDVEGTTLVESKLKNSSVRLDETSADGIDPKDRIEMDRNGWSFDCKMFLCFSCKSKHVPTDL</sequence>
<feature type="compositionally biased region" description="Basic and acidic residues" evidence="6">
    <location>
        <begin position="674"/>
        <end position="689"/>
    </location>
</feature>
<feature type="region of interest" description="Disordered" evidence="6">
    <location>
        <begin position="934"/>
        <end position="1285"/>
    </location>
</feature>
<evidence type="ECO:0000313" key="9">
    <source>
        <dbReference type="Proteomes" id="UP000735302"/>
    </source>
</evidence>
<feature type="compositionally biased region" description="Basic residues" evidence="6">
    <location>
        <begin position="1235"/>
        <end position="1247"/>
    </location>
</feature>
<evidence type="ECO:0000256" key="5">
    <source>
        <dbReference type="PROSITE-ProRule" id="PRU00283"/>
    </source>
</evidence>
<reference evidence="8 9" key="1">
    <citation type="journal article" date="2021" name="Elife">
        <title>Chloroplast acquisition without the gene transfer in kleptoplastic sea slugs, Plakobranchus ocellatus.</title>
        <authorList>
            <person name="Maeda T."/>
            <person name="Takahashi S."/>
            <person name="Yoshida T."/>
            <person name="Shimamura S."/>
            <person name="Takaki Y."/>
            <person name="Nagai Y."/>
            <person name="Toyoda A."/>
            <person name="Suzuki Y."/>
            <person name="Arimoto A."/>
            <person name="Ishii H."/>
            <person name="Satoh N."/>
            <person name="Nishiyama T."/>
            <person name="Hasebe M."/>
            <person name="Maruyama T."/>
            <person name="Minagawa J."/>
            <person name="Obokata J."/>
            <person name="Shigenobu S."/>
        </authorList>
    </citation>
    <scope>NUCLEOTIDE SEQUENCE [LARGE SCALE GENOMIC DNA]</scope>
</reference>
<evidence type="ECO:0000256" key="2">
    <source>
        <dbReference type="ARBA" id="ARBA00022741"/>
    </source>
</evidence>
<comment type="subcellular location">
    <subcellularLocation>
        <location evidence="1">Cytoplasm</location>
        <location evidence="1">Cytoskeleton</location>
    </subcellularLocation>
</comment>
<feature type="compositionally biased region" description="Polar residues" evidence="6">
    <location>
        <begin position="596"/>
        <end position="610"/>
    </location>
</feature>
<feature type="compositionally biased region" description="Low complexity" evidence="6">
    <location>
        <begin position="1248"/>
        <end position="1277"/>
    </location>
</feature>
<feature type="compositionally biased region" description="Low complexity" evidence="6">
    <location>
        <begin position="1030"/>
        <end position="1074"/>
    </location>
</feature>
<proteinExistence type="inferred from homology"/>
<dbReference type="InterPro" id="IPR036961">
    <property type="entry name" value="Kinesin_motor_dom_sf"/>
</dbReference>
<feature type="compositionally biased region" description="Polar residues" evidence="6">
    <location>
        <begin position="395"/>
        <end position="409"/>
    </location>
</feature>
<feature type="compositionally biased region" description="Low complexity" evidence="6">
    <location>
        <begin position="946"/>
        <end position="980"/>
    </location>
</feature>
<feature type="domain" description="Kinesin motor" evidence="7">
    <location>
        <begin position="1"/>
        <end position="128"/>
    </location>
</feature>
<dbReference type="EMBL" id="BLXT01003741">
    <property type="protein sequence ID" value="GFO04776.1"/>
    <property type="molecule type" value="Genomic_DNA"/>
</dbReference>
<evidence type="ECO:0000259" key="7">
    <source>
        <dbReference type="PROSITE" id="PS50067"/>
    </source>
</evidence>
<dbReference type="InterPro" id="IPR001752">
    <property type="entry name" value="Kinesin_motor_dom"/>
</dbReference>
<dbReference type="InterPro" id="IPR027640">
    <property type="entry name" value="Kinesin-like_fam"/>
</dbReference>
<dbReference type="Proteomes" id="UP000735302">
    <property type="component" value="Unassembled WGS sequence"/>
</dbReference>
<dbReference type="PROSITE" id="PS50067">
    <property type="entry name" value="KINESIN_MOTOR_2"/>
    <property type="match status" value="1"/>
</dbReference>
<feature type="compositionally biased region" description="Low complexity" evidence="6">
    <location>
        <begin position="381"/>
        <end position="394"/>
    </location>
</feature>